<organism evidence="1 2">
    <name type="scientific">Pluteus cervinus</name>
    <dbReference type="NCBI Taxonomy" id="181527"/>
    <lineage>
        <taxon>Eukaryota</taxon>
        <taxon>Fungi</taxon>
        <taxon>Dikarya</taxon>
        <taxon>Basidiomycota</taxon>
        <taxon>Agaricomycotina</taxon>
        <taxon>Agaricomycetes</taxon>
        <taxon>Agaricomycetidae</taxon>
        <taxon>Agaricales</taxon>
        <taxon>Pluteineae</taxon>
        <taxon>Pluteaceae</taxon>
        <taxon>Pluteus</taxon>
    </lineage>
</organism>
<proteinExistence type="predicted"/>
<evidence type="ECO:0000313" key="1">
    <source>
        <dbReference type="EMBL" id="TFK66129.1"/>
    </source>
</evidence>
<name>A0ACD3AKG2_9AGAR</name>
<dbReference type="Proteomes" id="UP000308600">
    <property type="component" value="Unassembled WGS sequence"/>
</dbReference>
<accession>A0ACD3AKG2</accession>
<sequence>MTTAASTTEYPAKEALTLPLDVIHHIVQNFLPDETQALANLTLTSRDFHELSLRQLYSTCSPGYERPNIKLFFRTITSSPRHASLVKDFSFMDISQEEDSDGFWDLVVSGLRCMINTIKLQFLFLYLAPMANVVLSGCTFPNLRTLEWMAADDTDDELLRFYQRHPKLSALRLNWICTRYTDEFYRRLNAVVPDVFPSLEYLVADEWRLSLILPGRNVWRVCWSPTWRALSPELLSAFKNVRWMWIEIVDDDNPRQISLLDLAVSLENLEVFRLGRYTGQDDLEEFVTRLPRLRRLMFFYRNSTIKRARRKAIKLFSAGNKDLENIDIAIKSCDDLFHRFRLAIPQNCRGPGAEVDVVEDGEYEVEHHWMESV</sequence>
<evidence type="ECO:0000313" key="2">
    <source>
        <dbReference type="Proteomes" id="UP000308600"/>
    </source>
</evidence>
<dbReference type="EMBL" id="ML208415">
    <property type="protein sequence ID" value="TFK66129.1"/>
    <property type="molecule type" value="Genomic_DNA"/>
</dbReference>
<gene>
    <name evidence="1" type="ORF">BDN72DRAFT_880510</name>
</gene>
<protein>
    <submittedName>
        <fullName evidence="1">Uncharacterized protein</fullName>
    </submittedName>
</protein>
<keyword evidence="2" id="KW-1185">Reference proteome</keyword>
<reference evidence="1 2" key="1">
    <citation type="journal article" date="2019" name="Nat. Ecol. Evol.">
        <title>Megaphylogeny resolves global patterns of mushroom evolution.</title>
        <authorList>
            <person name="Varga T."/>
            <person name="Krizsan K."/>
            <person name="Foldi C."/>
            <person name="Dima B."/>
            <person name="Sanchez-Garcia M."/>
            <person name="Sanchez-Ramirez S."/>
            <person name="Szollosi G.J."/>
            <person name="Szarkandi J.G."/>
            <person name="Papp V."/>
            <person name="Albert L."/>
            <person name="Andreopoulos W."/>
            <person name="Angelini C."/>
            <person name="Antonin V."/>
            <person name="Barry K.W."/>
            <person name="Bougher N.L."/>
            <person name="Buchanan P."/>
            <person name="Buyck B."/>
            <person name="Bense V."/>
            <person name="Catcheside P."/>
            <person name="Chovatia M."/>
            <person name="Cooper J."/>
            <person name="Damon W."/>
            <person name="Desjardin D."/>
            <person name="Finy P."/>
            <person name="Geml J."/>
            <person name="Haridas S."/>
            <person name="Hughes K."/>
            <person name="Justo A."/>
            <person name="Karasinski D."/>
            <person name="Kautmanova I."/>
            <person name="Kiss B."/>
            <person name="Kocsube S."/>
            <person name="Kotiranta H."/>
            <person name="LaButti K.M."/>
            <person name="Lechner B.E."/>
            <person name="Liimatainen K."/>
            <person name="Lipzen A."/>
            <person name="Lukacs Z."/>
            <person name="Mihaltcheva S."/>
            <person name="Morgado L.N."/>
            <person name="Niskanen T."/>
            <person name="Noordeloos M.E."/>
            <person name="Ohm R.A."/>
            <person name="Ortiz-Santana B."/>
            <person name="Ovrebo C."/>
            <person name="Racz N."/>
            <person name="Riley R."/>
            <person name="Savchenko A."/>
            <person name="Shiryaev A."/>
            <person name="Soop K."/>
            <person name="Spirin V."/>
            <person name="Szebenyi C."/>
            <person name="Tomsovsky M."/>
            <person name="Tulloss R.E."/>
            <person name="Uehling J."/>
            <person name="Grigoriev I.V."/>
            <person name="Vagvolgyi C."/>
            <person name="Papp T."/>
            <person name="Martin F.M."/>
            <person name="Miettinen O."/>
            <person name="Hibbett D.S."/>
            <person name="Nagy L.G."/>
        </authorList>
    </citation>
    <scope>NUCLEOTIDE SEQUENCE [LARGE SCALE GENOMIC DNA]</scope>
    <source>
        <strain evidence="1 2">NL-1719</strain>
    </source>
</reference>